<dbReference type="GO" id="GO:0003680">
    <property type="term" value="F:minor groove of adenine-thymine-rich DNA binding"/>
    <property type="evidence" value="ECO:0007669"/>
    <property type="project" value="TreeGrafter"/>
</dbReference>
<dbReference type="Gene3D" id="4.10.430.10">
    <property type="entry name" value="Histone-like protein H-NS, C-terminal domain"/>
    <property type="match status" value="1"/>
</dbReference>
<proteinExistence type="inferred from homology"/>
<dbReference type="EMBL" id="JRKN01000043">
    <property type="protein sequence ID" value="KGJ02214.1"/>
    <property type="molecule type" value="Genomic_DNA"/>
</dbReference>
<gene>
    <name evidence="6" type="ORF">IT41_18180</name>
    <name evidence="7" type="ORF">SAMN04487972_1416</name>
</gene>
<dbReference type="SUPFAM" id="SSF81273">
    <property type="entry name" value="H-NS histone-like proteins"/>
    <property type="match status" value="1"/>
</dbReference>
<evidence type="ECO:0000313" key="6">
    <source>
        <dbReference type="EMBL" id="KGJ02214.1"/>
    </source>
</evidence>
<evidence type="ECO:0000256" key="1">
    <source>
        <dbReference type="ARBA" id="ARBA00004453"/>
    </source>
</evidence>
<dbReference type="GO" id="GO:0001217">
    <property type="term" value="F:DNA-binding transcription repressor activity"/>
    <property type="evidence" value="ECO:0007669"/>
    <property type="project" value="TreeGrafter"/>
</dbReference>
<feature type="domain" description="DNA-binding protein H-NS-like C-terminal" evidence="5">
    <location>
        <begin position="58"/>
        <end position="103"/>
    </location>
</feature>
<comment type="similarity">
    <text evidence="2">Belongs to the histone-like protein H-NS family.</text>
</comment>
<dbReference type="EMBL" id="FOJO01000041">
    <property type="protein sequence ID" value="SFA61842.1"/>
    <property type="molecule type" value="Genomic_DNA"/>
</dbReference>
<comment type="subcellular location">
    <subcellularLocation>
        <location evidence="1">Cytoplasm</location>
        <location evidence="1">Nucleoid</location>
    </subcellularLocation>
</comment>
<dbReference type="Proteomes" id="UP000029846">
    <property type="component" value="Unassembled WGS sequence"/>
</dbReference>
<dbReference type="GO" id="GO:0000976">
    <property type="term" value="F:transcription cis-regulatory region binding"/>
    <property type="evidence" value="ECO:0007669"/>
    <property type="project" value="TreeGrafter"/>
</dbReference>
<dbReference type="AlphaFoldDB" id="A0A099EVC8"/>
<evidence type="ECO:0000313" key="9">
    <source>
        <dbReference type="Proteomes" id="UP000182312"/>
    </source>
</evidence>
<evidence type="ECO:0000313" key="7">
    <source>
        <dbReference type="EMBL" id="SFA61842.1"/>
    </source>
</evidence>
<evidence type="ECO:0000313" key="8">
    <source>
        <dbReference type="Proteomes" id="UP000029846"/>
    </source>
</evidence>
<protein>
    <submittedName>
        <fullName evidence="7">DNA-binding protein H-NS</fullName>
    </submittedName>
</protein>
<reference evidence="6 8" key="2">
    <citation type="submission" date="2014-10" db="EMBL/GenBank/DDBJ databases">
        <title>Paracoccus sanguinis sp. nov., isolated from clinical specimens of New York State patients.</title>
        <authorList>
            <person name="Mingle L.A."/>
            <person name="Cole J.A."/>
            <person name="Lapierre P."/>
            <person name="Musser K.A."/>
        </authorList>
    </citation>
    <scope>NUCLEOTIDE SEQUENCE [LARGE SCALE GENOMIC DNA]</scope>
    <source>
        <strain evidence="6 8">JCM 14014</strain>
    </source>
</reference>
<accession>A0A099EVC8</accession>
<dbReference type="OrthoDB" id="5297879at2"/>
<keyword evidence="3" id="KW-0963">Cytoplasm</keyword>
<evidence type="ECO:0000259" key="5">
    <source>
        <dbReference type="SMART" id="SM00528"/>
    </source>
</evidence>
<evidence type="ECO:0000256" key="4">
    <source>
        <dbReference type="ARBA" id="ARBA00023125"/>
    </source>
</evidence>
<organism evidence="6 8">
    <name type="scientific">Paracoccus halophilus</name>
    <dbReference type="NCBI Taxonomy" id="376733"/>
    <lineage>
        <taxon>Bacteria</taxon>
        <taxon>Pseudomonadati</taxon>
        <taxon>Pseudomonadota</taxon>
        <taxon>Alphaproteobacteria</taxon>
        <taxon>Rhodobacterales</taxon>
        <taxon>Paracoccaceae</taxon>
        <taxon>Paracoccus</taxon>
    </lineage>
</organism>
<dbReference type="GO" id="GO:0003681">
    <property type="term" value="F:bent DNA binding"/>
    <property type="evidence" value="ECO:0007669"/>
    <property type="project" value="TreeGrafter"/>
</dbReference>
<dbReference type="InterPro" id="IPR037150">
    <property type="entry name" value="H-NS_C_dom_sf"/>
</dbReference>
<keyword evidence="8" id="KW-1185">Reference proteome</keyword>
<dbReference type="InterPro" id="IPR027444">
    <property type="entry name" value="H-NS_C_dom"/>
</dbReference>
<dbReference type="Pfam" id="PF00816">
    <property type="entry name" value="Histone_HNS"/>
    <property type="match status" value="1"/>
</dbReference>
<dbReference type="SMART" id="SM00528">
    <property type="entry name" value="HNS"/>
    <property type="match status" value="1"/>
</dbReference>
<reference evidence="6 8" key="1">
    <citation type="submission" date="2014-09" db="EMBL/GenBank/DDBJ databases">
        <authorList>
            <person name="McGinnis J.M."/>
            <person name="Wolfgang W.J."/>
        </authorList>
    </citation>
    <scope>NUCLEOTIDE SEQUENCE [LARGE SCALE GENOMIC DNA]</scope>
    <source>
        <strain evidence="6 8">JCM 14014</strain>
    </source>
</reference>
<reference evidence="7 9" key="3">
    <citation type="submission" date="2016-10" db="EMBL/GenBank/DDBJ databases">
        <authorList>
            <person name="de Groot N.N."/>
        </authorList>
    </citation>
    <scope>NUCLEOTIDE SEQUENCE [LARGE SCALE GENOMIC DNA]</scope>
    <source>
        <strain evidence="7 9">CGMCC 1.6117</strain>
    </source>
</reference>
<dbReference type="GO" id="GO:0009295">
    <property type="term" value="C:nucleoid"/>
    <property type="evidence" value="ECO:0007669"/>
    <property type="project" value="UniProtKB-SubCell"/>
</dbReference>
<dbReference type="PANTHER" id="PTHR38097:SF2">
    <property type="entry name" value="DNA-BINDING PROTEIN STPA"/>
    <property type="match status" value="1"/>
</dbReference>
<keyword evidence="4 7" id="KW-0238">DNA-binding</keyword>
<dbReference type="GO" id="GO:0005829">
    <property type="term" value="C:cytosol"/>
    <property type="evidence" value="ECO:0007669"/>
    <property type="project" value="TreeGrafter"/>
</dbReference>
<evidence type="ECO:0000256" key="2">
    <source>
        <dbReference type="ARBA" id="ARBA00010610"/>
    </source>
</evidence>
<sequence length="103" mass="11600">MNIDLEAMTLAELRDLQKQVGRQIETYEARQRQKALDAAKEAAGQYGFSLKDLVGDARMPKPAIAPKYADPDDKTLTWSGRGRKPRWVQARLDEGRSLDDLAI</sequence>
<dbReference type="PANTHER" id="PTHR38097">
    <property type="match status" value="1"/>
</dbReference>
<dbReference type="GO" id="GO:0032993">
    <property type="term" value="C:protein-DNA complex"/>
    <property type="evidence" value="ECO:0007669"/>
    <property type="project" value="TreeGrafter"/>
</dbReference>
<dbReference type="eggNOG" id="COG2916">
    <property type="taxonomic scope" value="Bacteria"/>
</dbReference>
<evidence type="ECO:0000256" key="3">
    <source>
        <dbReference type="ARBA" id="ARBA00022490"/>
    </source>
</evidence>
<name>A0A099EVC8_9RHOB</name>
<dbReference type="RefSeq" id="WP_036743846.1">
    <property type="nucleotide sequence ID" value="NZ_FOJO01000041.1"/>
</dbReference>
<dbReference type="Proteomes" id="UP000182312">
    <property type="component" value="Unassembled WGS sequence"/>
</dbReference>